<keyword evidence="2" id="KW-1185">Reference proteome</keyword>
<sequence length="75" mass="8110">MNGCSWPTVTALRVGPGPAVLYQQGRLPLEKFVTERIGLDDVEDAFHTMHTGPPNSVSGWTHRSDCTPVTASCGR</sequence>
<dbReference type="Gene3D" id="3.90.180.10">
    <property type="entry name" value="Medium-chain alcohol dehydrogenases, catalytic domain"/>
    <property type="match status" value="1"/>
</dbReference>
<name>A0A5N8V5W1_9ACTN</name>
<evidence type="ECO:0000313" key="1">
    <source>
        <dbReference type="EMBL" id="MPY30573.1"/>
    </source>
</evidence>
<dbReference type="AlphaFoldDB" id="A0A5N8V5W1"/>
<accession>A0A5N8V5W1</accession>
<comment type="caution">
    <text evidence="1">The sequence shown here is derived from an EMBL/GenBank/DDBJ whole genome shotgun (WGS) entry which is preliminary data.</text>
</comment>
<dbReference type="EMBL" id="VJZD01000010">
    <property type="protein sequence ID" value="MPY30573.1"/>
    <property type="molecule type" value="Genomic_DNA"/>
</dbReference>
<reference evidence="1 2" key="1">
    <citation type="submission" date="2019-07" db="EMBL/GenBank/DDBJ databases">
        <title>New species of Amycolatopsis and Streptomyces.</title>
        <authorList>
            <person name="Duangmal K."/>
            <person name="Teo W.F.A."/>
            <person name="Lipun K."/>
        </authorList>
    </citation>
    <scope>NUCLEOTIDE SEQUENCE [LARGE SCALE GENOMIC DNA]</scope>
    <source>
        <strain evidence="1 2">NBRC 109810</strain>
    </source>
</reference>
<protein>
    <submittedName>
        <fullName evidence="1">Uncharacterized protein</fullName>
    </submittedName>
</protein>
<organism evidence="1 2">
    <name type="scientific">Streptomyces adustus</name>
    <dbReference type="NCBI Taxonomy" id="1609272"/>
    <lineage>
        <taxon>Bacteria</taxon>
        <taxon>Bacillati</taxon>
        <taxon>Actinomycetota</taxon>
        <taxon>Actinomycetes</taxon>
        <taxon>Kitasatosporales</taxon>
        <taxon>Streptomycetaceae</taxon>
        <taxon>Streptomyces</taxon>
    </lineage>
</organism>
<gene>
    <name evidence="1" type="ORF">FNH09_04385</name>
</gene>
<dbReference type="RefSeq" id="WP_152885383.1">
    <property type="nucleotide sequence ID" value="NZ_VJZD01000010.1"/>
</dbReference>
<dbReference type="Proteomes" id="UP000325849">
    <property type="component" value="Unassembled WGS sequence"/>
</dbReference>
<proteinExistence type="predicted"/>
<evidence type="ECO:0000313" key="2">
    <source>
        <dbReference type="Proteomes" id="UP000325849"/>
    </source>
</evidence>
<dbReference type="OrthoDB" id="9797931at2"/>